<dbReference type="Proteomes" id="UP001595999">
    <property type="component" value="Unassembled WGS sequence"/>
</dbReference>
<gene>
    <name evidence="1" type="ORF">ACFO0R_19660</name>
</gene>
<dbReference type="InterPro" id="IPR010982">
    <property type="entry name" value="Lambda_DNA-bd_dom_sf"/>
</dbReference>
<evidence type="ECO:0000313" key="2">
    <source>
        <dbReference type="Proteomes" id="UP001595999"/>
    </source>
</evidence>
<reference evidence="2" key="1">
    <citation type="journal article" date="2019" name="Int. J. Syst. Evol. Microbiol.">
        <title>The Global Catalogue of Microorganisms (GCM) 10K type strain sequencing project: providing services to taxonomists for standard genome sequencing and annotation.</title>
        <authorList>
            <consortium name="The Broad Institute Genomics Platform"/>
            <consortium name="The Broad Institute Genome Sequencing Center for Infectious Disease"/>
            <person name="Wu L."/>
            <person name="Ma J."/>
        </authorList>
    </citation>
    <scope>NUCLEOTIDE SEQUENCE [LARGE SCALE GENOMIC DNA]</scope>
    <source>
        <strain evidence="2">CGMCC 4.7608</strain>
    </source>
</reference>
<dbReference type="Gene3D" id="1.10.260.40">
    <property type="entry name" value="lambda repressor-like DNA-binding domains"/>
    <property type="match status" value="1"/>
</dbReference>
<proteinExistence type="predicted"/>
<evidence type="ECO:0000313" key="1">
    <source>
        <dbReference type="EMBL" id="MFC4491833.1"/>
    </source>
</evidence>
<dbReference type="RefSeq" id="WP_231462913.1">
    <property type="nucleotide sequence ID" value="NZ_JAJOHW010000089.1"/>
</dbReference>
<dbReference type="EMBL" id="JBHSEK010000017">
    <property type="protein sequence ID" value="MFC4491833.1"/>
    <property type="molecule type" value="Genomic_DNA"/>
</dbReference>
<sequence>MKTSETRTHWLDLLRAEAERTSMRSVAARLGYSLTTISLVLSGKYPGRPDKIAKAVIELLEQAVACPYLGQTIAADLCRSHATGPAPTHNPLKMAHWRACQQCQNRRKGD</sequence>
<name>A0ABV8ZZJ7_9NEIS</name>
<comment type="caution">
    <text evidence="1">The sequence shown here is derived from an EMBL/GenBank/DDBJ whole genome shotgun (WGS) entry which is preliminary data.</text>
</comment>
<keyword evidence="2" id="KW-1185">Reference proteome</keyword>
<organism evidence="1 2">
    <name type="scientific">Chromobacterium aquaticum</name>
    <dbReference type="NCBI Taxonomy" id="467180"/>
    <lineage>
        <taxon>Bacteria</taxon>
        <taxon>Pseudomonadati</taxon>
        <taxon>Pseudomonadota</taxon>
        <taxon>Betaproteobacteria</taxon>
        <taxon>Neisseriales</taxon>
        <taxon>Chromobacteriaceae</taxon>
        <taxon>Chromobacterium</taxon>
    </lineage>
</organism>
<protein>
    <submittedName>
        <fullName evidence="1">XRE family transcriptional regulator</fullName>
    </submittedName>
</protein>
<accession>A0ABV8ZZJ7</accession>